<dbReference type="EMBL" id="JAZGLY010000001">
    <property type="protein sequence ID" value="MEE6186066.1"/>
    <property type="molecule type" value="Genomic_DNA"/>
</dbReference>
<feature type="domain" description="J" evidence="3">
    <location>
        <begin position="4"/>
        <end position="69"/>
    </location>
</feature>
<dbReference type="InterPro" id="IPR051948">
    <property type="entry name" value="Hsp70_co-chaperone_J-domain"/>
</dbReference>
<gene>
    <name evidence="4" type="ORF">V2H41_02145</name>
</gene>
<dbReference type="RefSeq" id="WP_330973471.1">
    <property type="nucleotide sequence ID" value="NZ_JAZGLY010000001.1"/>
</dbReference>
<evidence type="ECO:0000256" key="2">
    <source>
        <dbReference type="SAM" id="Phobius"/>
    </source>
</evidence>
<comment type="caution">
    <text evidence="4">The sequence shown here is derived from an EMBL/GenBank/DDBJ whole genome shotgun (WGS) entry which is preliminary data.</text>
</comment>
<dbReference type="CDD" id="cd06257">
    <property type="entry name" value="DnaJ"/>
    <property type="match status" value="1"/>
</dbReference>
<dbReference type="PANTHER" id="PTHR44360">
    <property type="entry name" value="DNAJ HOMOLOG SUBFAMILY B MEMBER 9"/>
    <property type="match status" value="1"/>
</dbReference>
<keyword evidence="2" id="KW-0472">Membrane</keyword>
<evidence type="ECO:0000313" key="5">
    <source>
        <dbReference type="Proteomes" id="UP001357452"/>
    </source>
</evidence>
<evidence type="ECO:0000259" key="3">
    <source>
        <dbReference type="PROSITE" id="PS50076"/>
    </source>
</evidence>
<dbReference type="Proteomes" id="UP001357452">
    <property type="component" value="Unassembled WGS sequence"/>
</dbReference>
<dbReference type="PROSITE" id="PS00636">
    <property type="entry name" value="DNAJ_1"/>
    <property type="match status" value="1"/>
</dbReference>
<evidence type="ECO:0000313" key="4">
    <source>
        <dbReference type="EMBL" id="MEE6186066.1"/>
    </source>
</evidence>
<dbReference type="InterPro" id="IPR018253">
    <property type="entry name" value="DnaJ_domain_CS"/>
</dbReference>
<proteinExistence type="predicted"/>
<reference evidence="4 5" key="1">
    <citation type="submission" date="2024-01" db="EMBL/GenBank/DDBJ databases">
        <title>Niabella digestum sp. nov., isolated from waste digestion system.</title>
        <authorList>
            <person name="Zhang L."/>
        </authorList>
    </citation>
    <scope>NUCLEOTIDE SEQUENCE [LARGE SCALE GENOMIC DNA]</scope>
    <source>
        <strain evidence="4 5">A18</strain>
    </source>
</reference>
<keyword evidence="2" id="KW-1133">Transmembrane helix</keyword>
<feature type="transmembrane region" description="Helical" evidence="2">
    <location>
        <begin position="194"/>
        <end position="212"/>
    </location>
</feature>
<dbReference type="SMART" id="SM00271">
    <property type="entry name" value="DnaJ"/>
    <property type="match status" value="1"/>
</dbReference>
<name>A0ABU7RDL5_9BACT</name>
<sequence>MTVDYYEILQISPTATLAEIKTAYRRLAHLYHPDKNPGNKRAQAHFELIKEAYEILSNPANKEQYLQDRWLAKAQGNPFQNAIITPENILTEVLDTSTRLSYIDQYRMNKEGVKTELLELLSDRNITILQEHNEISINDAIVSEFLRIINILPAVDELALLERVRLIPSNHTETLKKRENTLQSNMFWENWKPAFILLMVILLCLLIWSNAIR</sequence>
<dbReference type="Pfam" id="PF00226">
    <property type="entry name" value="DnaJ"/>
    <property type="match status" value="1"/>
</dbReference>
<dbReference type="PANTHER" id="PTHR44360:SF1">
    <property type="entry name" value="DNAJ HOMOLOG SUBFAMILY B MEMBER 9"/>
    <property type="match status" value="1"/>
</dbReference>
<dbReference type="PRINTS" id="PR00625">
    <property type="entry name" value="JDOMAIN"/>
</dbReference>
<keyword evidence="1" id="KW-0143">Chaperone</keyword>
<dbReference type="PROSITE" id="PS50076">
    <property type="entry name" value="DNAJ_2"/>
    <property type="match status" value="1"/>
</dbReference>
<dbReference type="InterPro" id="IPR036869">
    <property type="entry name" value="J_dom_sf"/>
</dbReference>
<keyword evidence="5" id="KW-1185">Reference proteome</keyword>
<protein>
    <submittedName>
        <fullName evidence="4">J domain-containing protein</fullName>
    </submittedName>
</protein>
<organism evidence="4 5">
    <name type="scientific">Niabella digestorum</name>
    <dbReference type="NCBI Taxonomy" id="3117701"/>
    <lineage>
        <taxon>Bacteria</taxon>
        <taxon>Pseudomonadati</taxon>
        <taxon>Bacteroidota</taxon>
        <taxon>Chitinophagia</taxon>
        <taxon>Chitinophagales</taxon>
        <taxon>Chitinophagaceae</taxon>
        <taxon>Niabella</taxon>
    </lineage>
</organism>
<dbReference type="SUPFAM" id="SSF46565">
    <property type="entry name" value="Chaperone J-domain"/>
    <property type="match status" value="1"/>
</dbReference>
<evidence type="ECO:0000256" key="1">
    <source>
        <dbReference type="ARBA" id="ARBA00023186"/>
    </source>
</evidence>
<dbReference type="Gene3D" id="1.10.287.110">
    <property type="entry name" value="DnaJ domain"/>
    <property type="match status" value="1"/>
</dbReference>
<dbReference type="InterPro" id="IPR001623">
    <property type="entry name" value="DnaJ_domain"/>
</dbReference>
<keyword evidence="2" id="KW-0812">Transmembrane</keyword>
<accession>A0ABU7RDL5</accession>